<gene>
    <name evidence="2" type="ORF">H8S76_25555</name>
</gene>
<organism evidence="2 3">
    <name type="scientific">Blautia celeris</name>
    <dbReference type="NCBI Taxonomy" id="2763026"/>
    <lineage>
        <taxon>Bacteria</taxon>
        <taxon>Bacillati</taxon>
        <taxon>Bacillota</taxon>
        <taxon>Clostridia</taxon>
        <taxon>Lachnospirales</taxon>
        <taxon>Lachnospiraceae</taxon>
        <taxon>Blautia</taxon>
    </lineage>
</organism>
<comment type="caution">
    <text evidence="2">The sequence shown here is derived from an EMBL/GenBank/DDBJ whole genome shotgun (WGS) entry which is preliminary data.</text>
</comment>
<protein>
    <recommendedName>
        <fullName evidence="1">LexA repressor DNA-binding domain-containing protein</fullName>
    </recommendedName>
</protein>
<keyword evidence="3" id="KW-1185">Reference proteome</keyword>
<dbReference type="InterPro" id="IPR036388">
    <property type="entry name" value="WH-like_DNA-bd_sf"/>
</dbReference>
<proteinExistence type="predicted"/>
<sequence length="148" mass="17095">MKAEDNIKRGERTRRDILEYIKQYIRQHSYPPCRREIGDGVGLKSTSSVQSHVDRMLADGMLETDDEAGTPRALRVPGMQIVSREMTVLDRYMESERVRIVEQLCPYDIPWLAREMGEERLMDKDCMNECEQCWKLPLKPGNGGCGDD</sequence>
<evidence type="ECO:0000259" key="1">
    <source>
        <dbReference type="Pfam" id="PF01726"/>
    </source>
</evidence>
<feature type="domain" description="LexA repressor DNA-binding" evidence="1">
    <location>
        <begin position="14"/>
        <end position="72"/>
    </location>
</feature>
<dbReference type="Pfam" id="PF01726">
    <property type="entry name" value="LexA_DNA_bind"/>
    <property type="match status" value="1"/>
</dbReference>
<accession>A0ABR7FK60</accession>
<dbReference type="EMBL" id="JACOOU010000018">
    <property type="protein sequence ID" value="MBC5675602.1"/>
    <property type="molecule type" value="Genomic_DNA"/>
</dbReference>
<dbReference type="Proteomes" id="UP000654573">
    <property type="component" value="Unassembled WGS sequence"/>
</dbReference>
<dbReference type="Gene3D" id="1.10.10.10">
    <property type="entry name" value="Winged helix-like DNA-binding domain superfamily/Winged helix DNA-binding domain"/>
    <property type="match status" value="1"/>
</dbReference>
<dbReference type="SUPFAM" id="SSF46785">
    <property type="entry name" value="Winged helix' DNA-binding domain"/>
    <property type="match status" value="1"/>
</dbReference>
<dbReference type="RefSeq" id="WP_186971173.1">
    <property type="nucleotide sequence ID" value="NZ_JACOOU010000018.1"/>
</dbReference>
<name>A0ABR7FK60_9FIRM</name>
<dbReference type="InterPro" id="IPR006199">
    <property type="entry name" value="LexA_DNA-bd_dom"/>
</dbReference>
<dbReference type="InterPro" id="IPR036390">
    <property type="entry name" value="WH_DNA-bd_sf"/>
</dbReference>
<reference evidence="2 3" key="1">
    <citation type="submission" date="2020-08" db="EMBL/GenBank/DDBJ databases">
        <title>Genome public.</title>
        <authorList>
            <person name="Liu C."/>
            <person name="Sun Q."/>
        </authorList>
    </citation>
    <scope>NUCLEOTIDE SEQUENCE [LARGE SCALE GENOMIC DNA]</scope>
    <source>
        <strain evidence="2 3">NSJ-34</strain>
    </source>
</reference>
<evidence type="ECO:0000313" key="2">
    <source>
        <dbReference type="EMBL" id="MBC5675602.1"/>
    </source>
</evidence>
<evidence type="ECO:0000313" key="3">
    <source>
        <dbReference type="Proteomes" id="UP000654573"/>
    </source>
</evidence>